<reference evidence="2 3" key="2">
    <citation type="submission" date="2018-11" db="EMBL/GenBank/DDBJ databases">
        <authorList>
            <consortium name="Pathogen Informatics"/>
        </authorList>
    </citation>
    <scope>NUCLEOTIDE SEQUENCE [LARGE SCALE GENOMIC DNA]</scope>
</reference>
<accession>A0A0M3JRA1</accession>
<dbReference type="WBParaSite" id="ASIM_0001024401-mRNA-1">
    <property type="protein sequence ID" value="ASIM_0001024401-mRNA-1"/>
    <property type="gene ID" value="ASIM_0001024401"/>
</dbReference>
<dbReference type="OrthoDB" id="5781490at2759"/>
<organism evidence="4">
    <name type="scientific">Anisakis simplex</name>
    <name type="common">Herring worm</name>
    <dbReference type="NCBI Taxonomy" id="6269"/>
    <lineage>
        <taxon>Eukaryota</taxon>
        <taxon>Metazoa</taxon>
        <taxon>Ecdysozoa</taxon>
        <taxon>Nematoda</taxon>
        <taxon>Chromadorea</taxon>
        <taxon>Rhabditida</taxon>
        <taxon>Spirurina</taxon>
        <taxon>Ascaridomorpha</taxon>
        <taxon>Ascaridoidea</taxon>
        <taxon>Anisakidae</taxon>
        <taxon>Anisakis</taxon>
        <taxon>Anisakis simplex complex</taxon>
    </lineage>
</organism>
<feature type="transmembrane region" description="Helical" evidence="1">
    <location>
        <begin position="179"/>
        <end position="200"/>
    </location>
</feature>
<evidence type="ECO:0000313" key="4">
    <source>
        <dbReference type="WBParaSite" id="ASIM_0001024401-mRNA-1"/>
    </source>
</evidence>
<evidence type="ECO:0000313" key="3">
    <source>
        <dbReference type="Proteomes" id="UP000267096"/>
    </source>
</evidence>
<evidence type="ECO:0000256" key="1">
    <source>
        <dbReference type="SAM" id="Phobius"/>
    </source>
</evidence>
<sequence>MLFLRLIIYFILTNALISALLSASSTSYDDFEIDISLPNVVCRQCVQLWRMVSKDNSRASTCGPNARTCTGNACFMRQCKHCPVYQYMSGCLMLTEWQISDLALSRQRAELLATRVGATLLCEDSANQTTCNLFGGIINFDAAIARIDPRYGELLRSKQQHQNTNHAFHLYNSSSPTNYFYLLVFLLLQFIIFSLISMLLNL</sequence>
<feature type="transmembrane region" description="Helical" evidence="1">
    <location>
        <begin position="6"/>
        <end position="23"/>
    </location>
</feature>
<dbReference type="EMBL" id="UYRR01030979">
    <property type="protein sequence ID" value="VDK42129.1"/>
    <property type="molecule type" value="Genomic_DNA"/>
</dbReference>
<reference evidence="4" key="1">
    <citation type="submission" date="2017-02" db="UniProtKB">
        <authorList>
            <consortium name="WormBaseParasite"/>
        </authorList>
    </citation>
    <scope>IDENTIFICATION</scope>
</reference>
<name>A0A0M3JRA1_ANISI</name>
<gene>
    <name evidence="2" type="ORF">ASIM_LOCUS9975</name>
</gene>
<keyword evidence="1" id="KW-0472">Membrane</keyword>
<keyword evidence="1" id="KW-0812">Transmembrane</keyword>
<keyword evidence="3" id="KW-1185">Reference proteome</keyword>
<evidence type="ECO:0000313" key="2">
    <source>
        <dbReference type="EMBL" id="VDK42129.1"/>
    </source>
</evidence>
<dbReference type="Proteomes" id="UP000267096">
    <property type="component" value="Unassembled WGS sequence"/>
</dbReference>
<dbReference type="AlphaFoldDB" id="A0A0M3JRA1"/>
<proteinExistence type="predicted"/>
<keyword evidence="1" id="KW-1133">Transmembrane helix</keyword>
<protein>
    <submittedName>
        <fullName evidence="2 4">Uncharacterized protein</fullName>
    </submittedName>
</protein>